<evidence type="ECO:0000256" key="3">
    <source>
        <dbReference type="ARBA" id="ARBA00022475"/>
    </source>
</evidence>
<feature type="compositionally biased region" description="Polar residues" evidence="16">
    <location>
        <begin position="188"/>
        <end position="199"/>
    </location>
</feature>
<keyword evidence="5 19" id="KW-0378">Hydrolase</keyword>
<dbReference type="GO" id="GO:0009986">
    <property type="term" value="C:cell surface"/>
    <property type="evidence" value="ECO:0007669"/>
    <property type="project" value="TreeGrafter"/>
</dbReference>
<evidence type="ECO:0000256" key="5">
    <source>
        <dbReference type="ARBA" id="ARBA00022801"/>
    </source>
</evidence>
<evidence type="ECO:0000256" key="11">
    <source>
        <dbReference type="ARBA" id="ARBA00023316"/>
    </source>
</evidence>
<evidence type="ECO:0000256" key="1">
    <source>
        <dbReference type="ARBA" id="ARBA00004401"/>
    </source>
</evidence>
<feature type="region of interest" description="Disordered" evidence="16">
    <location>
        <begin position="1"/>
        <end position="88"/>
    </location>
</feature>
<evidence type="ECO:0000256" key="16">
    <source>
        <dbReference type="SAM" id="MobiDB-lite"/>
    </source>
</evidence>
<organism evidence="19">
    <name type="scientific">Phaffia rhodozyma</name>
    <name type="common">Yeast</name>
    <name type="synonym">Xanthophyllomyces dendrorhous</name>
    <dbReference type="NCBI Taxonomy" id="264483"/>
    <lineage>
        <taxon>Eukaryota</taxon>
        <taxon>Fungi</taxon>
        <taxon>Dikarya</taxon>
        <taxon>Basidiomycota</taxon>
        <taxon>Agaricomycotina</taxon>
        <taxon>Tremellomycetes</taxon>
        <taxon>Cystofilobasidiales</taxon>
        <taxon>Mrakiaceae</taxon>
        <taxon>Phaffia</taxon>
    </lineage>
</organism>
<evidence type="ECO:0000256" key="2">
    <source>
        <dbReference type="ARBA" id="ARBA00005641"/>
    </source>
</evidence>
<dbReference type="GO" id="GO:0071555">
    <property type="term" value="P:cell wall organization"/>
    <property type="evidence" value="ECO:0007669"/>
    <property type="project" value="UniProtKB-KW"/>
</dbReference>
<dbReference type="PANTHER" id="PTHR31297:SF34">
    <property type="entry name" value="GLUCAN 1,3-BETA-GLUCOSIDASE 2"/>
    <property type="match status" value="1"/>
</dbReference>
<comment type="subcellular location">
    <subcellularLocation>
        <location evidence="1">Cell membrane</location>
        <topology evidence="1">Single-pass type II membrane protein</topology>
    </subcellularLocation>
</comment>
<dbReference type="Pfam" id="PF00150">
    <property type="entry name" value="Cellulase"/>
    <property type="match status" value="1"/>
</dbReference>
<reference evidence="19" key="1">
    <citation type="submission" date="2014-08" db="EMBL/GenBank/DDBJ databases">
        <authorList>
            <person name="Sharma Rahul"/>
            <person name="Thines Marco"/>
        </authorList>
    </citation>
    <scope>NUCLEOTIDE SEQUENCE</scope>
</reference>
<evidence type="ECO:0000256" key="4">
    <source>
        <dbReference type="ARBA" id="ARBA00022692"/>
    </source>
</evidence>
<keyword evidence="6" id="KW-0735">Signal-anchor</keyword>
<evidence type="ECO:0000256" key="15">
    <source>
        <dbReference type="ARBA" id="ARBA00041260"/>
    </source>
</evidence>
<evidence type="ECO:0000256" key="7">
    <source>
        <dbReference type="ARBA" id="ARBA00022989"/>
    </source>
</evidence>
<feature type="domain" description="Glycoside hydrolase family 5" evidence="18">
    <location>
        <begin position="345"/>
        <end position="498"/>
    </location>
</feature>
<dbReference type="PANTHER" id="PTHR31297">
    <property type="entry name" value="GLUCAN ENDO-1,6-BETA-GLUCOSIDASE B"/>
    <property type="match status" value="1"/>
</dbReference>
<dbReference type="EMBL" id="LN483332">
    <property type="protein sequence ID" value="CED85254.1"/>
    <property type="molecule type" value="Genomic_DNA"/>
</dbReference>
<evidence type="ECO:0000256" key="6">
    <source>
        <dbReference type="ARBA" id="ARBA00022968"/>
    </source>
</evidence>
<dbReference type="InterPro" id="IPR017853">
    <property type="entry name" value="GH"/>
</dbReference>
<dbReference type="FunFam" id="3.20.20.80:FF:000033">
    <property type="entry name" value="Glucan 1,3-beta-glucosidase A"/>
    <property type="match status" value="1"/>
</dbReference>
<comment type="function">
    <text evidence="13">Glucosidase involved in the degradation of cellulosic biomass. Active on lichenan.</text>
</comment>
<dbReference type="EC" id="3.2.1.58" evidence="14"/>
<comment type="similarity">
    <text evidence="2">Belongs to the glycosyl hydrolase 5 (cellulase A) family.</text>
</comment>
<dbReference type="InterPro" id="IPR001547">
    <property type="entry name" value="Glyco_hydro_5"/>
</dbReference>
<protein>
    <recommendedName>
        <fullName evidence="14">glucan 1,3-beta-glucosidase</fullName>
        <ecNumber evidence="14">3.2.1.58</ecNumber>
    </recommendedName>
    <alternativeName>
        <fullName evidence="15">Exo-1,3-beta-glucanase D</fullName>
    </alternativeName>
</protein>
<keyword evidence="8 17" id="KW-0472">Membrane</keyword>
<evidence type="ECO:0000256" key="14">
    <source>
        <dbReference type="ARBA" id="ARBA00038929"/>
    </source>
</evidence>
<dbReference type="Gene3D" id="3.20.20.80">
    <property type="entry name" value="Glycosidases"/>
    <property type="match status" value="1"/>
</dbReference>
<evidence type="ECO:0000256" key="8">
    <source>
        <dbReference type="ARBA" id="ARBA00023136"/>
    </source>
</evidence>
<dbReference type="GO" id="GO:0009251">
    <property type="term" value="P:glucan catabolic process"/>
    <property type="evidence" value="ECO:0007669"/>
    <property type="project" value="TreeGrafter"/>
</dbReference>
<dbReference type="SUPFAM" id="SSF51445">
    <property type="entry name" value="(Trans)glycosidases"/>
    <property type="match status" value="1"/>
</dbReference>
<feature type="compositionally biased region" description="Low complexity" evidence="16">
    <location>
        <begin position="60"/>
        <end position="73"/>
    </location>
</feature>
<name>A0A0F7SWX9_PHARH</name>
<dbReference type="GO" id="GO:0004338">
    <property type="term" value="F:glucan exo-1,3-beta-glucosidase activity"/>
    <property type="evidence" value="ECO:0007669"/>
    <property type="project" value="UniProtKB-EC"/>
</dbReference>
<feature type="transmembrane region" description="Helical" evidence="17">
    <location>
        <begin position="161"/>
        <end position="183"/>
    </location>
</feature>
<keyword evidence="10 19" id="KW-0326">Glycosidase</keyword>
<keyword evidence="4 17" id="KW-0812">Transmembrane</keyword>
<keyword evidence="9" id="KW-0325">Glycoprotein</keyword>
<dbReference type="GO" id="GO:0005886">
    <property type="term" value="C:plasma membrane"/>
    <property type="evidence" value="ECO:0007669"/>
    <property type="project" value="UniProtKB-SubCell"/>
</dbReference>
<keyword evidence="7 17" id="KW-1133">Transmembrane helix</keyword>
<dbReference type="AlphaFoldDB" id="A0A0F7SWX9"/>
<accession>A0A0F7SWX9</accession>
<proteinExistence type="inferred from homology"/>
<keyword evidence="3" id="KW-1003">Cell membrane</keyword>
<keyword evidence="11" id="KW-0961">Cell wall biogenesis/degradation</keyword>
<comment type="catalytic activity">
    <reaction evidence="12">
        <text>Successive hydrolysis of beta-D-glucose units from the non-reducing ends of (1-&gt;3)-beta-D-glucans, releasing alpha-glucose.</text>
        <dbReference type="EC" id="3.2.1.58"/>
    </reaction>
</comment>
<evidence type="ECO:0000256" key="12">
    <source>
        <dbReference type="ARBA" id="ARBA00036824"/>
    </source>
</evidence>
<evidence type="ECO:0000256" key="10">
    <source>
        <dbReference type="ARBA" id="ARBA00023295"/>
    </source>
</evidence>
<evidence type="ECO:0000256" key="13">
    <source>
        <dbReference type="ARBA" id="ARBA00037126"/>
    </source>
</evidence>
<dbReference type="InterPro" id="IPR050386">
    <property type="entry name" value="Glycosyl_hydrolase_5"/>
</dbReference>
<dbReference type="GO" id="GO:0005576">
    <property type="term" value="C:extracellular region"/>
    <property type="evidence" value="ECO:0007669"/>
    <property type="project" value="TreeGrafter"/>
</dbReference>
<evidence type="ECO:0000313" key="19">
    <source>
        <dbReference type="EMBL" id="CED85254.1"/>
    </source>
</evidence>
<evidence type="ECO:0000256" key="9">
    <source>
        <dbReference type="ARBA" id="ARBA00023180"/>
    </source>
</evidence>
<feature type="compositionally biased region" description="Polar residues" evidence="16">
    <location>
        <begin position="44"/>
        <end position="54"/>
    </location>
</feature>
<evidence type="ECO:0000259" key="18">
    <source>
        <dbReference type="Pfam" id="PF00150"/>
    </source>
</evidence>
<feature type="compositionally biased region" description="Polar residues" evidence="16">
    <location>
        <begin position="1"/>
        <end position="10"/>
    </location>
</feature>
<sequence length="827" mass="88762">MSFRPLSNSSDTHRSINDDEPDDGITGLGAPGMLSPDIAGFRGSSFSGISTQSIPGLARSDSGAVSDSGSVDGLYSGTGSSTPPIPATDRMKSFLPLLNDRSYSYQPAGTSSAGLESGAFTTAQAERYDSARSNHPEYYDQPEKDTIANSNGSLWARRKKWILLGAFGLLTVIVVAVAVPVALNANKSNESSNATTDPNAASIESHSSSRSATATSASAVTPSASAAIVSAAVFGTNGSTVILADGSNGFTYKNPFGGHWGYNASDPFNVNYAGRSQSWSPGLNETFQYGTDKIRGVNLGGWLNTEPFIAPALYEKYYNSTPQAKDEWTLSLAMGSNLEAEMTEHYETFITEQDFMEIAAAGFNFIRIPIGYWAIETYPGEPFLAKVSWTYFLKAIEWARKYGLRINLDLHAVPGSQNGWNHSGRLDYINTVYGQMGIANAQRTLEYIRTLTQFISQDQYKDVVPMFGIMNEPYAPTIGTDQLGSFYTEAYDLIRSITGLGQGKGPWISIHDGFSSGSWGGFLNGADRVTLDTHTYFAFDGTPHAAGLSGLSTLACQVWGSRINTTSQNFGLANGGEFSFAPNDCGLNVNGVGLGTRWEGTYPGFTQKYGDCSDWTDYTNWNATFKAEFKQFMLASMDSLQDYFFWTWKIGTLSTGVIPNPMWSYQLALAQGYAPEDPREAIGTCASLGQSTPFDGVYDAWMTGGTGAGLTVSTKNPWPPATLQNAFAVPTGLSQFTQTGQPITLPGPTYTSPGSTQTINPGNGWANAQDTARAFVKVAGCTYPDPWTAGGQTPTGTVCGSGPVATFAKRDLVKRQPQPQPTEPPRL</sequence>
<evidence type="ECO:0000256" key="17">
    <source>
        <dbReference type="SAM" id="Phobius"/>
    </source>
</evidence>
<feature type="region of interest" description="Disordered" evidence="16">
    <location>
        <begin position="188"/>
        <end position="208"/>
    </location>
</feature>